<organism evidence="1 2">
    <name type="scientific">Armillaria tabescens</name>
    <name type="common">Ringless honey mushroom</name>
    <name type="synonym">Agaricus tabescens</name>
    <dbReference type="NCBI Taxonomy" id="1929756"/>
    <lineage>
        <taxon>Eukaryota</taxon>
        <taxon>Fungi</taxon>
        <taxon>Dikarya</taxon>
        <taxon>Basidiomycota</taxon>
        <taxon>Agaricomycotina</taxon>
        <taxon>Agaricomycetes</taxon>
        <taxon>Agaricomycetidae</taxon>
        <taxon>Agaricales</taxon>
        <taxon>Marasmiineae</taxon>
        <taxon>Physalacriaceae</taxon>
        <taxon>Desarmillaria</taxon>
    </lineage>
</organism>
<reference evidence="1" key="1">
    <citation type="submission" date="2023-06" db="EMBL/GenBank/DDBJ databases">
        <authorList>
            <consortium name="Lawrence Berkeley National Laboratory"/>
            <person name="Ahrendt S."/>
            <person name="Sahu N."/>
            <person name="Indic B."/>
            <person name="Wong-Bajracharya J."/>
            <person name="Merenyi Z."/>
            <person name="Ke H.-M."/>
            <person name="Monk M."/>
            <person name="Kocsube S."/>
            <person name="Drula E."/>
            <person name="Lipzen A."/>
            <person name="Balint B."/>
            <person name="Henrissat B."/>
            <person name="Andreopoulos B."/>
            <person name="Martin F.M."/>
            <person name="Harder C.B."/>
            <person name="Rigling D."/>
            <person name="Ford K.L."/>
            <person name="Foster G.D."/>
            <person name="Pangilinan J."/>
            <person name="Papanicolaou A."/>
            <person name="Barry K."/>
            <person name="LaButti K."/>
            <person name="Viragh M."/>
            <person name="Koriabine M."/>
            <person name="Yan M."/>
            <person name="Riley R."/>
            <person name="Champramary S."/>
            <person name="Plett K.L."/>
            <person name="Tsai I.J."/>
            <person name="Slot J."/>
            <person name="Sipos G."/>
            <person name="Plett J."/>
            <person name="Nagy L.G."/>
            <person name="Grigoriev I.V."/>
        </authorList>
    </citation>
    <scope>NUCLEOTIDE SEQUENCE</scope>
    <source>
        <strain evidence="1">CCBAS 213</strain>
    </source>
</reference>
<dbReference type="Proteomes" id="UP001175211">
    <property type="component" value="Unassembled WGS sequence"/>
</dbReference>
<dbReference type="GeneID" id="85349672"/>
<evidence type="ECO:0000313" key="1">
    <source>
        <dbReference type="EMBL" id="KAK0463093.1"/>
    </source>
</evidence>
<name>A0AA39TQL8_ARMTA</name>
<comment type="caution">
    <text evidence="1">The sequence shown here is derived from an EMBL/GenBank/DDBJ whole genome shotgun (WGS) entry which is preliminary data.</text>
</comment>
<dbReference type="AlphaFoldDB" id="A0AA39TQL8"/>
<proteinExistence type="predicted"/>
<keyword evidence="2" id="KW-1185">Reference proteome</keyword>
<protein>
    <submittedName>
        <fullName evidence="1">Uncharacterized protein</fullName>
    </submittedName>
</protein>
<dbReference type="RefSeq" id="XP_060334559.1">
    <property type="nucleotide sequence ID" value="XM_060466124.1"/>
</dbReference>
<accession>A0AA39TQL8</accession>
<sequence>MLFWLSSMYGTVSSLLQLTAIRGVIGFSILIQMGIHSTGEEFRIDLDLRPSCRASGAFRVDTARYYLDPDGTYGKYLAKICQGTQRRFSAMSRSQRL</sequence>
<dbReference type="EMBL" id="JAUEPS010000008">
    <property type="protein sequence ID" value="KAK0463093.1"/>
    <property type="molecule type" value="Genomic_DNA"/>
</dbReference>
<gene>
    <name evidence="1" type="ORF">EV420DRAFT_1155965</name>
</gene>
<evidence type="ECO:0000313" key="2">
    <source>
        <dbReference type="Proteomes" id="UP001175211"/>
    </source>
</evidence>